<dbReference type="AlphaFoldDB" id="A0A0D3JJU6"/>
<protein>
    <recommendedName>
        <fullName evidence="10">Hexosyltransferase</fullName>
        <ecNumber evidence="10">2.4.1.-</ecNumber>
    </recommendedName>
</protein>
<keyword evidence="3 10" id="KW-0328">Glycosyltransferase</keyword>
<proteinExistence type="inferred from homology"/>
<dbReference type="InterPro" id="IPR002659">
    <property type="entry name" value="Glyco_trans_31"/>
</dbReference>
<dbReference type="PANTHER" id="PTHR11214">
    <property type="entry name" value="BETA-1,3-N-ACETYLGLUCOSAMINYLTRANSFERASE"/>
    <property type="match status" value="1"/>
</dbReference>
<keyword evidence="5" id="KW-0812">Transmembrane</keyword>
<evidence type="ECO:0000313" key="12">
    <source>
        <dbReference type="Proteomes" id="UP000013827"/>
    </source>
</evidence>
<evidence type="ECO:0000256" key="2">
    <source>
        <dbReference type="ARBA" id="ARBA00008661"/>
    </source>
</evidence>
<dbReference type="GO" id="GO:0000139">
    <property type="term" value="C:Golgi membrane"/>
    <property type="evidence" value="ECO:0007669"/>
    <property type="project" value="UniProtKB-SubCell"/>
</dbReference>
<evidence type="ECO:0000256" key="4">
    <source>
        <dbReference type="ARBA" id="ARBA00022679"/>
    </source>
</evidence>
<evidence type="ECO:0000256" key="1">
    <source>
        <dbReference type="ARBA" id="ARBA00004323"/>
    </source>
</evidence>
<dbReference type="EnsemblProtists" id="EOD23781">
    <property type="protein sequence ID" value="EOD23781"/>
    <property type="gene ID" value="EMIHUDRAFT_239094"/>
</dbReference>
<comment type="similarity">
    <text evidence="2 10">Belongs to the glycosyltransferase 31 family.</text>
</comment>
<evidence type="ECO:0000313" key="11">
    <source>
        <dbReference type="EnsemblProtists" id="EOD23781"/>
    </source>
</evidence>
<keyword evidence="6" id="KW-0735">Signal-anchor</keyword>
<organism evidence="11 12">
    <name type="scientific">Emiliania huxleyi (strain CCMP1516)</name>
    <dbReference type="NCBI Taxonomy" id="280463"/>
    <lineage>
        <taxon>Eukaryota</taxon>
        <taxon>Haptista</taxon>
        <taxon>Haptophyta</taxon>
        <taxon>Prymnesiophyceae</taxon>
        <taxon>Isochrysidales</taxon>
        <taxon>Noelaerhabdaceae</taxon>
        <taxon>Emiliania</taxon>
    </lineage>
</organism>
<sequence length="293" mass="33024">MSRRGIPANLLFAGILSTPAAQHRREIIRKSWLDPLMHGFSYAFVVGSGGSHSASTIAALHREQSLRSDVMLLTTTVDRNSTACPSTKCKIQVGKIFDFFVTVASTLSQSFLWVAKMDDDVYLLQPNILGELLPLNRTDGYYGARCPVSAYGKYPSRGEWFMCGMFYAVTWDVVRLFHRNRARLPRFGKEENVFKKTLAAYKRGCNTYYCGWTRCHDDAGAKARHGAEATGVGGSIEREPDLADIMVHQCKTDERVRQIPKNFRYEEFHEVTDRELRATGKSYEGGFGPRLAQ</sequence>
<dbReference type="RefSeq" id="XP_005776210.1">
    <property type="nucleotide sequence ID" value="XM_005776153.1"/>
</dbReference>
<evidence type="ECO:0000256" key="10">
    <source>
        <dbReference type="RuleBase" id="RU363063"/>
    </source>
</evidence>
<dbReference type="PaxDb" id="2903-EOD23781"/>
<dbReference type="HOGENOM" id="CLU_824944_0_0_1"/>
<keyword evidence="4" id="KW-0808">Transferase</keyword>
<evidence type="ECO:0000256" key="3">
    <source>
        <dbReference type="ARBA" id="ARBA00022676"/>
    </source>
</evidence>
<dbReference type="GeneID" id="17269333"/>
<keyword evidence="12" id="KW-1185">Reference proteome</keyword>
<evidence type="ECO:0000256" key="8">
    <source>
        <dbReference type="ARBA" id="ARBA00023034"/>
    </source>
</evidence>
<dbReference type="KEGG" id="ehx:EMIHUDRAFT_239094"/>
<reference evidence="11" key="2">
    <citation type="submission" date="2024-10" db="UniProtKB">
        <authorList>
            <consortium name="EnsemblProtists"/>
        </authorList>
    </citation>
    <scope>IDENTIFICATION</scope>
</reference>
<keyword evidence="7" id="KW-1133">Transmembrane helix</keyword>
<name>A0A0D3JJU6_EMIH1</name>
<evidence type="ECO:0000256" key="6">
    <source>
        <dbReference type="ARBA" id="ARBA00022968"/>
    </source>
</evidence>
<evidence type="ECO:0000256" key="7">
    <source>
        <dbReference type="ARBA" id="ARBA00022989"/>
    </source>
</evidence>
<keyword evidence="8 10" id="KW-0333">Golgi apparatus</keyword>
<dbReference type="Proteomes" id="UP000013827">
    <property type="component" value="Unassembled WGS sequence"/>
</dbReference>
<reference evidence="12" key="1">
    <citation type="journal article" date="2013" name="Nature">
        <title>Pan genome of the phytoplankton Emiliania underpins its global distribution.</title>
        <authorList>
            <person name="Read B.A."/>
            <person name="Kegel J."/>
            <person name="Klute M.J."/>
            <person name="Kuo A."/>
            <person name="Lefebvre S.C."/>
            <person name="Maumus F."/>
            <person name="Mayer C."/>
            <person name="Miller J."/>
            <person name="Monier A."/>
            <person name="Salamov A."/>
            <person name="Young J."/>
            <person name="Aguilar M."/>
            <person name="Claverie J.M."/>
            <person name="Frickenhaus S."/>
            <person name="Gonzalez K."/>
            <person name="Herman E.K."/>
            <person name="Lin Y.C."/>
            <person name="Napier J."/>
            <person name="Ogata H."/>
            <person name="Sarno A.F."/>
            <person name="Shmutz J."/>
            <person name="Schroeder D."/>
            <person name="de Vargas C."/>
            <person name="Verret F."/>
            <person name="von Dassow P."/>
            <person name="Valentin K."/>
            <person name="Van de Peer Y."/>
            <person name="Wheeler G."/>
            <person name="Dacks J.B."/>
            <person name="Delwiche C.F."/>
            <person name="Dyhrman S.T."/>
            <person name="Glockner G."/>
            <person name="John U."/>
            <person name="Richards T."/>
            <person name="Worden A.Z."/>
            <person name="Zhang X."/>
            <person name="Grigoriev I.V."/>
            <person name="Allen A.E."/>
            <person name="Bidle K."/>
            <person name="Borodovsky M."/>
            <person name="Bowler C."/>
            <person name="Brownlee C."/>
            <person name="Cock J.M."/>
            <person name="Elias M."/>
            <person name="Gladyshev V.N."/>
            <person name="Groth M."/>
            <person name="Guda C."/>
            <person name="Hadaegh A."/>
            <person name="Iglesias-Rodriguez M.D."/>
            <person name="Jenkins J."/>
            <person name="Jones B.M."/>
            <person name="Lawson T."/>
            <person name="Leese F."/>
            <person name="Lindquist E."/>
            <person name="Lobanov A."/>
            <person name="Lomsadze A."/>
            <person name="Malik S.B."/>
            <person name="Marsh M.E."/>
            <person name="Mackinder L."/>
            <person name="Mock T."/>
            <person name="Mueller-Roeber B."/>
            <person name="Pagarete A."/>
            <person name="Parker M."/>
            <person name="Probert I."/>
            <person name="Quesneville H."/>
            <person name="Raines C."/>
            <person name="Rensing S.A."/>
            <person name="Riano-Pachon D.M."/>
            <person name="Richier S."/>
            <person name="Rokitta S."/>
            <person name="Shiraiwa Y."/>
            <person name="Soanes D.M."/>
            <person name="van der Giezen M."/>
            <person name="Wahlund T.M."/>
            <person name="Williams B."/>
            <person name="Wilson W."/>
            <person name="Wolfe G."/>
            <person name="Wurch L.L."/>
        </authorList>
    </citation>
    <scope>NUCLEOTIDE SEQUENCE</scope>
</reference>
<evidence type="ECO:0000256" key="9">
    <source>
        <dbReference type="ARBA" id="ARBA00023136"/>
    </source>
</evidence>
<comment type="subcellular location">
    <subcellularLocation>
        <location evidence="1 10">Golgi apparatus membrane</location>
        <topology evidence="1 10">Single-pass type II membrane protein</topology>
    </subcellularLocation>
</comment>
<dbReference type="EC" id="2.4.1.-" evidence="10"/>
<dbReference type="Gene3D" id="3.90.550.50">
    <property type="match status" value="1"/>
</dbReference>
<dbReference type="PANTHER" id="PTHR11214:SF351">
    <property type="entry name" value="BETA-1,3-GALACTOSYLTRANSFERASE PVG3"/>
    <property type="match status" value="1"/>
</dbReference>
<dbReference type="GO" id="GO:0016758">
    <property type="term" value="F:hexosyltransferase activity"/>
    <property type="evidence" value="ECO:0007669"/>
    <property type="project" value="InterPro"/>
</dbReference>
<evidence type="ECO:0000256" key="5">
    <source>
        <dbReference type="ARBA" id="ARBA00022692"/>
    </source>
</evidence>
<keyword evidence="9" id="KW-0472">Membrane</keyword>
<accession>A0A0D3JJU6</accession>